<dbReference type="SUPFAM" id="SSF51658">
    <property type="entry name" value="Xylose isomerase-like"/>
    <property type="match status" value="1"/>
</dbReference>
<comment type="caution">
    <text evidence="3">The sequence shown here is derived from an EMBL/GenBank/DDBJ whole genome shotgun (WGS) entry which is preliminary data.</text>
</comment>
<dbReference type="Pfam" id="PF01261">
    <property type="entry name" value="AP_endonuc_2"/>
    <property type="match status" value="1"/>
</dbReference>
<keyword evidence="4" id="KW-1185">Reference proteome</keyword>
<dbReference type="AlphaFoldDB" id="A0A849HJ77"/>
<evidence type="ECO:0000256" key="1">
    <source>
        <dbReference type="ARBA" id="ARBA00023277"/>
    </source>
</evidence>
<protein>
    <submittedName>
        <fullName evidence="3">TIM barrel protein</fullName>
    </submittedName>
</protein>
<dbReference type="InterPro" id="IPR036237">
    <property type="entry name" value="Xyl_isomerase-like_sf"/>
</dbReference>
<dbReference type="EMBL" id="JABEPQ010000003">
    <property type="protein sequence ID" value="NNM47229.1"/>
    <property type="molecule type" value="Genomic_DNA"/>
</dbReference>
<dbReference type="PANTHER" id="PTHR12110:SF41">
    <property type="entry name" value="INOSOSE DEHYDRATASE"/>
    <property type="match status" value="1"/>
</dbReference>
<accession>A0A849HJ77</accession>
<name>A0A849HJ77_9MICO</name>
<dbReference type="InterPro" id="IPR006311">
    <property type="entry name" value="TAT_signal"/>
</dbReference>
<proteinExistence type="predicted"/>
<evidence type="ECO:0000259" key="2">
    <source>
        <dbReference type="Pfam" id="PF01261"/>
    </source>
</evidence>
<dbReference type="InterPro" id="IPR050312">
    <property type="entry name" value="IolE/XylAMocC-like"/>
</dbReference>
<evidence type="ECO:0000313" key="3">
    <source>
        <dbReference type="EMBL" id="NNM47229.1"/>
    </source>
</evidence>
<evidence type="ECO:0000313" key="4">
    <source>
        <dbReference type="Proteomes" id="UP000588586"/>
    </source>
</evidence>
<dbReference type="PANTHER" id="PTHR12110">
    <property type="entry name" value="HYDROXYPYRUVATE ISOMERASE"/>
    <property type="match status" value="1"/>
</dbReference>
<dbReference type="Gene3D" id="3.20.20.150">
    <property type="entry name" value="Divalent-metal-dependent TIM barrel enzymes"/>
    <property type="match status" value="1"/>
</dbReference>
<dbReference type="InterPro" id="IPR013022">
    <property type="entry name" value="Xyl_isomerase-like_TIM-brl"/>
</dbReference>
<reference evidence="3 4" key="1">
    <citation type="submission" date="2020-04" db="EMBL/GenBank/DDBJ databases">
        <title>Knoellia sp. isolate from air conditioner.</title>
        <authorList>
            <person name="Chea S."/>
            <person name="Kim D.-U."/>
        </authorList>
    </citation>
    <scope>NUCLEOTIDE SEQUENCE [LARGE SCALE GENOMIC DNA]</scope>
    <source>
        <strain evidence="3 4">DB2414S</strain>
    </source>
</reference>
<sequence length="376" mass="40122">MDTTDRPDTPALAKGLGLGRRQFLAATTGMAAATLAGPLAGRASAASAPAAASASGVVVPPGKRGIILYTVRDAISRDPATTPYASGFRAVFEELGRIGYKQVEFAGYRQHPNAPGGDTDTVAGAHLLRQWLDDNGLEAEGNHGSVPGDLSAGSLAAFDAACERANILGLGHIGTGGDPTGSAYQADWDAAAERWNVLGRRAAGHGLKLYTHNHDTAYNFLLDSGPLDAQGRPTRSSGIRRLEYFLTRTDPAYVFLEMDIYWAHVAQFRFRTYTAPDGSTVTSVFNPLAVVQRQPIRFPLFHAKDGDSRPDLPAGYEMVPFGTGDIDYRTFLSQTGARGYHNPMYEQDNAPGGAANPGQSLDFSRLSYQNMAALRA</sequence>
<gene>
    <name evidence="3" type="ORF">HJG52_14610</name>
</gene>
<dbReference type="Proteomes" id="UP000588586">
    <property type="component" value="Unassembled WGS sequence"/>
</dbReference>
<organism evidence="3 4">
    <name type="scientific">Knoellia koreensis</name>
    <dbReference type="NCBI Taxonomy" id="2730921"/>
    <lineage>
        <taxon>Bacteria</taxon>
        <taxon>Bacillati</taxon>
        <taxon>Actinomycetota</taxon>
        <taxon>Actinomycetes</taxon>
        <taxon>Micrococcales</taxon>
        <taxon>Intrasporangiaceae</taxon>
        <taxon>Knoellia</taxon>
    </lineage>
</organism>
<dbReference type="RefSeq" id="WP_171244356.1">
    <property type="nucleotide sequence ID" value="NZ_JABEPQ010000003.1"/>
</dbReference>
<dbReference type="PROSITE" id="PS51318">
    <property type="entry name" value="TAT"/>
    <property type="match status" value="1"/>
</dbReference>
<keyword evidence="1" id="KW-0119">Carbohydrate metabolism</keyword>
<feature type="domain" description="Xylose isomerase-like TIM barrel" evidence="2">
    <location>
        <begin position="93"/>
        <end position="345"/>
    </location>
</feature>